<reference evidence="5" key="1">
    <citation type="journal article" date="2014" name="Science">
        <title>The coffee genome provides insight into the convergent evolution of caffeine biosynthesis.</title>
        <authorList>
            <person name="Denoeud F."/>
            <person name="Carretero-Paulet L."/>
            <person name="Dereeper A."/>
            <person name="Droc G."/>
            <person name="Guyot R."/>
            <person name="Pietrella M."/>
            <person name="Zheng C."/>
            <person name="Alberti A."/>
            <person name="Anthony F."/>
            <person name="Aprea G."/>
            <person name="Aury J.M."/>
            <person name="Bento P."/>
            <person name="Bernard M."/>
            <person name="Bocs S."/>
            <person name="Campa C."/>
            <person name="Cenci A."/>
            <person name="Combes M.C."/>
            <person name="Crouzillat D."/>
            <person name="Da Silva C."/>
            <person name="Daddiego L."/>
            <person name="De Bellis F."/>
            <person name="Dussert S."/>
            <person name="Garsmeur O."/>
            <person name="Gayraud T."/>
            <person name="Guignon V."/>
            <person name="Jahn K."/>
            <person name="Jamilloux V."/>
            <person name="Joet T."/>
            <person name="Labadie K."/>
            <person name="Lan T."/>
            <person name="Leclercq J."/>
            <person name="Lepelley M."/>
            <person name="Leroy T."/>
            <person name="Li L.T."/>
            <person name="Librado P."/>
            <person name="Lopez L."/>
            <person name="Munoz A."/>
            <person name="Noel B."/>
            <person name="Pallavicini A."/>
            <person name="Perrotta G."/>
            <person name="Poncet V."/>
            <person name="Pot D."/>
            <person name="Priyono X."/>
            <person name="Rigoreau M."/>
            <person name="Rouard M."/>
            <person name="Rozas J."/>
            <person name="Tranchant-Dubreuil C."/>
            <person name="VanBuren R."/>
            <person name="Zhang Q."/>
            <person name="Andrade A.C."/>
            <person name="Argout X."/>
            <person name="Bertrand B."/>
            <person name="de Kochko A."/>
            <person name="Graziosi G."/>
            <person name="Henry R.J."/>
            <person name="Jayarama X."/>
            <person name="Ming R."/>
            <person name="Nagai C."/>
            <person name="Rounsley S."/>
            <person name="Sankoff D."/>
            <person name="Giuliano G."/>
            <person name="Albert V.A."/>
            <person name="Wincker P."/>
            <person name="Lashermes P."/>
        </authorList>
    </citation>
    <scope>NUCLEOTIDE SEQUENCE [LARGE SCALE GENOMIC DNA]</scope>
    <source>
        <strain evidence="5">cv. DH200-94</strain>
    </source>
</reference>
<feature type="repeat" description="PPR" evidence="2">
    <location>
        <begin position="243"/>
        <end position="273"/>
    </location>
</feature>
<dbReference type="Gramene" id="CDO97643">
    <property type="protein sequence ID" value="CDO97643"/>
    <property type="gene ID" value="GSCOC_T00015043001"/>
</dbReference>
<gene>
    <name evidence="4" type="ORF">GSCOC_T00015043001</name>
</gene>
<feature type="compositionally biased region" description="Polar residues" evidence="3">
    <location>
        <begin position="630"/>
        <end position="643"/>
    </location>
</feature>
<dbReference type="InterPro" id="IPR002885">
    <property type="entry name" value="PPR_rpt"/>
</dbReference>
<feature type="compositionally biased region" description="Polar residues" evidence="3">
    <location>
        <begin position="725"/>
        <end position="757"/>
    </location>
</feature>
<dbReference type="GO" id="GO:0048316">
    <property type="term" value="P:seed development"/>
    <property type="evidence" value="ECO:0007669"/>
    <property type="project" value="UniProtKB-ARBA"/>
</dbReference>
<dbReference type="Gene3D" id="1.25.40.10">
    <property type="entry name" value="Tetratricopeptide repeat domain"/>
    <property type="match status" value="4"/>
</dbReference>
<proteinExistence type="predicted"/>
<dbReference type="AlphaFoldDB" id="A0A068TQK3"/>
<protein>
    <recommendedName>
        <fullName evidence="6">Pentacotripeptide-repeat region of PRORP domain-containing protein</fullName>
    </recommendedName>
</protein>
<dbReference type="InterPro" id="IPR011990">
    <property type="entry name" value="TPR-like_helical_dom_sf"/>
</dbReference>
<feature type="region of interest" description="Disordered" evidence="3">
    <location>
        <begin position="590"/>
        <end position="843"/>
    </location>
</feature>
<dbReference type="PhylomeDB" id="A0A068TQK3"/>
<dbReference type="PANTHER" id="PTHR47937">
    <property type="entry name" value="PLASTID TRANSCRIPTIONALLY ACTIVE CHROMOSOME 2-LIKE PROTEIN"/>
    <property type="match status" value="1"/>
</dbReference>
<dbReference type="FunCoup" id="A0A068TQK3">
    <property type="interactions" value="462"/>
</dbReference>
<feature type="compositionally biased region" description="Low complexity" evidence="3">
    <location>
        <begin position="610"/>
        <end position="624"/>
    </location>
</feature>
<feature type="repeat" description="PPR" evidence="2">
    <location>
        <begin position="313"/>
        <end position="347"/>
    </location>
</feature>
<keyword evidence="5" id="KW-1185">Reference proteome</keyword>
<dbReference type="EMBL" id="HG739085">
    <property type="protein sequence ID" value="CDO97643.1"/>
    <property type="molecule type" value="Genomic_DNA"/>
</dbReference>
<dbReference type="InParanoid" id="A0A068TQK3"/>
<feature type="compositionally biased region" description="Low complexity" evidence="3">
    <location>
        <begin position="783"/>
        <end position="812"/>
    </location>
</feature>
<feature type="compositionally biased region" description="Polar residues" evidence="3">
    <location>
        <begin position="765"/>
        <end position="782"/>
    </location>
</feature>
<dbReference type="NCBIfam" id="TIGR00756">
    <property type="entry name" value="PPR"/>
    <property type="match status" value="3"/>
</dbReference>
<feature type="region of interest" description="Disordered" evidence="3">
    <location>
        <begin position="55"/>
        <end position="101"/>
    </location>
</feature>
<evidence type="ECO:0000256" key="2">
    <source>
        <dbReference type="PROSITE-ProRule" id="PRU00708"/>
    </source>
</evidence>
<evidence type="ECO:0000256" key="3">
    <source>
        <dbReference type="SAM" id="MobiDB-lite"/>
    </source>
</evidence>
<evidence type="ECO:0008006" key="6">
    <source>
        <dbReference type="Google" id="ProtNLM"/>
    </source>
</evidence>
<dbReference type="Proteomes" id="UP000295252">
    <property type="component" value="Chromosome IV"/>
</dbReference>
<feature type="compositionally biased region" description="Polar residues" evidence="3">
    <location>
        <begin position="674"/>
        <end position="704"/>
    </location>
</feature>
<organism evidence="4 5">
    <name type="scientific">Coffea canephora</name>
    <name type="common">Robusta coffee</name>
    <dbReference type="NCBI Taxonomy" id="49390"/>
    <lineage>
        <taxon>Eukaryota</taxon>
        <taxon>Viridiplantae</taxon>
        <taxon>Streptophyta</taxon>
        <taxon>Embryophyta</taxon>
        <taxon>Tracheophyta</taxon>
        <taxon>Spermatophyta</taxon>
        <taxon>Magnoliopsida</taxon>
        <taxon>eudicotyledons</taxon>
        <taxon>Gunneridae</taxon>
        <taxon>Pentapetalae</taxon>
        <taxon>asterids</taxon>
        <taxon>lamiids</taxon>
        <taxon>Gentianales</taxon>
        <taxon>Rubiaceae</taxon>
        <taxon>Ixoroideae</taxon>
        <taxon>Gardenieae complex</taxon>
        <taxon>Bertiereae - Coffeeae clade</taxon>
        <taxon>Coffeeae</taxon>
        <taxon>Coffea</taxon>
    </lineage>
</organism>
<keyword evidence="1" id="KW-0677">Repeat</keyword>
<feature type="compositionally biased region" description="Polar residues" evidence="3">
    <location>
        <begin position="590"/>
        <end position="602"/>
    </location>
</feature>
<dbReference type="FunFam" id="1.25.40.10:FF:000922">
    <property type="entry name" value="Pentatricopeptide repeat-containing protein"/>
    <property type="match status" value="1"/>
</dbReference>
<feature type="repeat" description="PPR" evidence="2">
    <location>
        <begin position="427"/>
        <end position="461"/>
    </location>
</feature>
<feature type="compositionally biased region" description="Polar residues" evidence="3">
    <location>
        <begin position="813"/>
        <end position="822"/>
    </location>
</feature>
<dbReference type="Pfam" id="PF01535">
    <property type="entry name" value="PPR"/>
    <property type="match status" value="5"/>
</dbReference>
<dbReference type="PANTHER" id="PTHR47937:SF2">
    <property type="entry name" value="PENTATRICOPEPTIDE (PPR) REPEAT-CONTAINING PROTEIN, PF01535'-RELATED"/>
    <property type="match status" value="1"/>
</dbReference>
<dbReference type="STRING" id="49390.A0A068TQK3"/>
<name>A0A068TQK3_COFCA</name>
<dbReference type="PROSITE" id="PS51375">
    <property type="entry name" value="PPR"/>
    <property type="match status" value="6"/>
</dbReference>
<dbReference type="OrthoDB" id="185373at2759"/>
<evidence type="ECO:0000256" key="1">
    <source>
        <dbReference type="ARBA" id="ARBA00022737"/>
    </source>
</evidence>
<evidence type="ECO:0000313" key="5">
    <source>
        <dbReference type="Proteomes" id="UP000295252"/>
    </source>
</evidence>
<feature type="repeat" description="PPR" evidence="2">
    <location>
        <begin position="392"/>
        <end position="426"/>
    </location>
</feature>
<feature type="repeat" description="PPR" evidence="2">
    <location>
        <begin position="208"/>
        <end position="242"/>
    </location>
</feature>
<dbReference type="SUPFAM" id="SSF48452">
    <property type="entry name" value="TPR-like"/>
    <property type="match status" value="1"/>
</dbReference>
<evidence type="ECO:0000313" key="4">
    <source>
        <dbReference type="EMBL" id="CDO97643.1"/>
    </source>
</evidence>
<accession>A0A068TQK3</accession>
<dbReference type="Pfam" id="PF13812">
    <property type="entry name" value="PPR_3"/>
    <property type="match status" value="1"/>
</dbReference>
<dbReference type="InterPro" id="IPR052308">
    <property type="entry name" value="PPR_domain-containing"/>
</dbReference>
<sequence>MYRTLLRHCRRSTCTSTAGTAHILSLKSQHLPQNPNQLIALRSYAFTSAEEAAAERRRRKRRMRIEPPMWALRRDPPSHSQQGSAPKGPPMPDSTSALTGPRLNLHNRVQSLIRAGDLDSASAIARHAVFSNVRPTVFTCNAIIAAMNRAGRYTDSKNLFQYFFKQSSIIPNIVSYNNLVLSHFGNGDVEEATNVYHLIYQEAPFLPSSFTYRHLTKGLIDAGRIDEAVSFLRDMLAKGQGADSLVYNNVIYGFLELGNLDRANEFFEELQERCLVYDGVVSATFMDWFFKQGREKEAMEAYKYLMNKQFRMVPATCNVLLEVLVRHGKEKEAWELFNNMLDNHTPPTFQAVNSDTFNIMVNECFRLGKVSEAVEVFKKVGKAEKSRPFAMDVAGFNNMIVRLCEVEKLEEAEGYFVQLQSKSLSPDVTTFRTFIDAYIQAGKVGETLEKYRMMVVAGLRVIPAYANKWFSFLIEKGKVEECVPILMKMCEREPKPDVTTFEIVIRGLCGVGELEACSYVVTQMITFGVGVTPALKEFLLHVFEKEGRLEVIERIVNARFPFYPPPQVPASQMPGQVPAWRVPLATPQSGMTSFSLSPQIPTQVPPAGPQSPWQSSVSPQLPSQAAAGATQMSWQASASSEMPGQSPAGASQMPVQASFTAQAPRAAQGPWRASVSSHNPGQTSPAASQMPWQASSAAQTQAPRTSEMPWQASVYSRMPEHASFPSHSPGNTPGASHMQWQQPPGASQMQWHTSSPQAPGASHVPWQTSSSPQAQGASPMTWQASSSPQAPASSQMSWQTASSAQATGAAQMPWQTSSSPQMPEQAAAPSQMPEQVVTHQMRK</sequence>
<feature type="repeat" description="PPR" evidence="2">
    <location>
        <begin position="353"/>
        <end position="387"/>
    </location>
</feature>